<dbReference type="InterPro" id="IPR001759">
    <property type="entry name" value="PTX_dom"/>
</dbReference>
<dbReference type="InterPro" id="IPR013320">
    <property type="entry name" value="ConA-like_dom_sf"/>
</dbReference>
<dbReference type="PROSITE" id="PS51828">
    <property type="entry name" value="PTX_2"/>
    <property type="match status" value="1"/>
</dbReference>
<accession>A0A0C9RZ06</accession>
<dbReference type="PANTHER" id="PTHR19277:SF125">
    <property type="entry name" value="B6"/>
    <property type="match status" value="1"/>
</dbReference>
<feature type="domain" description="Pentraxin (PTX)" evidence="8">
    <location>
        <begin position="40"/>
        <end position="226"/>
    </location>
</feature>
<keyword evidence="5" id="KW-0325">Glycoprotein</keyword>
<keyword evidence="3" id="KW-0106">Calcium</keyword>
<keyword evidence="4" id="KW-1015">Disulfide bond</keyword>
<proteinExistence type="predicted"/>
<protein>
    <submittedName>
        <fullName evidence="9">PTX3 protein</fullName>
    </submittedName>
</protein>
<evidence type="ECO:0000256" key="5">
    <source>
        <dbReference type="ARBA" id="ARBA00023180"/>
    </source>
</evidence>
<name>A0A0C9RZ06_9HYME</name>
<dbReference type="SMART" id="SM00159">
    <property type="entry name" value="PTX"/>
    <property type="match status" value="1"/>
</dbReference>
<dbReference type="InterPro" id="IPR051360">
    <property type="entry name" value="Neuronal_Pentraxin_Related"/>
</dbReference>
<feature type="chain" id="PRO_5002219456" evidence="7">
    <location>
        <begin position="25"/>
        <end position="331"/>
    </location>
</feature>
<dbReference type="AlphaFoldDB" id="A0A0C9RZ06"/>
<evidence type="ECO:0000256" key="4">
    <source>
        <dbReference type="ARBA" id="ARBA00023157"/>
    </source>
</evidence>
<evidence type="ECO:0000313" key="9">
    <source>
        <dbReference type="EMBL" id="JAG83018.1"/>
    </source>
</evidence>
<dbReference type="EMBL" id="GBYB01013251">
    <property type="protein sequence ID" value="JAG83018.1"/>
    <property type="molecule type" value="Transcribed_RNA"/>
</dbReference>
<dbReference type="SUPFAM" id="SSF49899">
    <property type="entry name" value="Concanavalin A-like lectins/glucanases"/>
    <property type="match status" value="1"/>
</dbReference>
<comment type="caution">
    <text evidence="6">Lacks conserved residue(s) required for the propagation of feature annotation.</text>
</comment>
<gene>
    <name evidence="9" type="primary">PTX3</name>
    <name evidence="9" type="ORF">g.14964</name>
</gene>
<dbReference type="Gene3D" id="2.60.120.200">
    <property type="match status" value="1"/>
</dbReference>
<dbReference type="PANTHER" id="PTHR19277">
    <property type="entry name" value="PENTRAXIN"/>
    <property type="match status" value="1"/>
</dbReference>
<dbReference type="GO" id="GO:0046872">
    <property type="term" value="F:metal ion binding"/>
    <property type="evidence" value="ECO:0007669"/>
    <property type="project" value="UniProtKB-KW"/>
</dbReference>
<dbReference type="Pfam" id="PF00354">
    <property type="entry name" value="Pentaxin"/>
    <property type="match status" value="1"/>
</dbReference>
<evidence type="ECO:0000259" key="8">
    <source>
        <dbReference type="PROSITE" id="PS51828"/>
    </source>
</evidence>
<reference evidence="9" key="1">
    <citation type="submission" date="2015-01" db="EMBL/GenBank/DDBJ databases">
        <title>Transcriptome Assembly of Fopius arisanus.</title>
        <authorList>
            <person name="Geib S."/>
        </authorList>
    </citation>
    <scope>NUCLEOTIDE SEQUENCE</scope>
</reference>
<dbReference type="PRINTS" id="PR00895">
    <property type="entry name" value="PENTAXIN"/>
</dbReference>
<organism evidence="9">
    <name type="scientific">Fopius arisanus</name>
    <dbReference type="NCBI Taxonomy" id="64838"/>
    <lineage>
        <taxon>Eukaryota</taxon>
        <taxon>Metazoa</taxon>
        <taxon>Ecdysozoa</taxon>
        <taxon>Arthropoda</taxon>
        <taxon>Hexapoda</taxon>
        <taxon>Insecta</taxon>
        <taxon>Pterygota</taxon>
        <taxon>Neoptera</taxon>
        <taxon>Endopterygota</taxon>
        <taxon>Hymenoptera</taxon>
        <taxon>Apocrita</taxon>
        <taxon>Ichneumonoidea</taxon>
        <taxon>Braconidae</taxon>
        <taxon>Opiinae</taxon>
        <taxon>Fopius</taxon>
    </lineage>
</organism>
<sequence length="331" mass="37487">MHGFWVWMTLLISIEIYVVEEISAARTPGGFQTGRITRASIYKAVLTQRGYIQFLRWQLSVPEINEFTFCEWVKSTNLTYPHSIFSYSKNGTDRLVRAWISPFGRSIHLEINKIEIMAEPTIILENQWYHICQSWDNREGRYGLWIDGKIKVDDTFPEMAGQVIPAGGDIVVGQEYTDFDKGLEEGIEGAVLGFNLLLVSAFDVESTFIEINHLDDGRLMAPINFPKFPVGGEGISSGRRRPIYPNYPPSAMYARKPGNPRALRIRGTRQAKQVPLGLRLIETGYYHCEEGRGSPYLGGSKLLISWTRTPVRVFGGALLKNVDSQCRIFNA</sequence>
<keyword evidence="2" id="KW-0479">Metal-binding</keyword>
<feature type="signal peptide" evidence="7">
    <location>
        <begin position="1"/>
        <end position="24"/>
    </location>
</feature>
<evidence type="ECO:0000256" key="1">
    <source>
        <dbReference type="ARBA" id="ARBA00001913"/>
    </source>
</evidence>
<comment type="cofactor">
    <cofactor evidence="1">
        <name>Ca(2+)</name>
        <dbReference type="ChEBI" id="CHEBI:29108"/>
    </cofactor>
</comment>
<evidence type="ECO:0000256" key="3">
    <source>
        <dbReference type="ARBA" id="ARBA00022837"/>
    </source>
</evidence>
<evidence type="ECO:0000256" key="7">
    <source>
        <dbReference type="SAM" id="SignalP"/>
    </source>
</evidence>
<evidence type="ECO:0000256" key="2">
    <source>
        <dbReference type="ARBA" id="ARBA00022723"/>
    </source>
</evidence>
<keyword evidence="7" id="KW-0732">Signal</keyword>
<evidence type="ECO:0000256" key="6">
    <source>
        <dbReference type="PROSITE-ProRule" id="PRU01172"/>
    </source>
</evidence>